<dbReference type="PROSITE" id="PS50110">
    <property type="entry name" value="RESPONSE_REGULATORY"/>
    <property type="match status" value="1"/>
</dbReference>
<dbReference type="Gene3D" id="3.40.50.2300">
    <property type="match status" value="1"/>
</dbReference>
<proteinExistence type="predicted"/>
<dbReference type="PANTHER" id="PTHR44591">
    <property type="entry name" value="STRESS RESPONSE REGULATOR PROTEIN 1"/>
    <property type="match status" value="1"/>
</dbReference>
<accession>A0A1Z4LRK8</accession>
<keyword evidence="1" id="KW-0597">Phosphoprotein</keyword>
<protein>
    <submittedName>
        <fullName evidence="4">Response regulator receiver protein</fullName>
    </submittedName>
</protein>
<organism evidence="4 5">
    <name type="scientific">Calothrix parasitica NIES-267</name>
    <dbReference type="NCBI Taxonomy" id="1973488"/>
    <lineage>
        <taxon>Bacteria</taxon>
        <taxon>Bacillati</taxon>
        <taxon>Cyanobacteriota</taxon>
        <taxon>Cyanophyceae</taxon>
        <taxon>Nostocales</taxon>
        <taxon>Calotrichaceae</taxon>
        <taxon>Calothrix</taxon>
    </lineage>
</organism>
<dbReference type="PANTHER" id="PTHR44591:SF3">
    <property type="entry name" value="RESPONSE REGULATORY DOMAIN-CONTAINING PROTEIN"/>
    <property type="match status" value="1"/>
</dbReference>
<dbReference type="InterPro" id="IPR001789">
    <property type="entry name" value="Sig_transdc_resp-reg_receiver"/>
</dbReference>
<evidence type="ECO:0000256" key="2">
    <source>
        <dbReference type="PROSITE-ProRule" id="PRU00169"/>
    </source>
</evidence>
<evidence type="ECO:0000313" key="4">
    <source>
        <dbReference type="EMBL" id="BAY83847.1"/>
    </source>
</evidence>
<evidence type="ECO:0000313" key="5">
    <source>
        <dbReference type="Proteomes" id="UP000218418"/>
    </source>
</evidence>
<dbReference type="SMART" id="SM00448">
    <property type="entry name" value="REC"/>
    <property type="match status" value="1"/>
</dbReference>
<dbReference type="Pfam" id="PF00072">
    <property type="entry name" value="Response_reg"/>
    <property type="match status" value="1"/>
</dbReference>
<evidence type="ECO:0000256" key="1">
    <source>
        <dbReference type="ARBA" id="ARBA00022553"/>
    </source>
</evidence>
<dbReference type="EMBL" id="AP018227">
    <property type="protein sequence ID" value="BAY83847.1"/>
    <property type="molecule type" value="Genomic_DNA"/>
</dbReference>
<dbReference type="SUPFAM" id="SSF52172">
    <property type="entry name" value="CheY-like"/>
    <property type="match status" value="1"/>
</dbReference>
<reference evidence="4 5" key="1">
    <citation type="submission" date="2017-06" db="EMBL/GenBank/DDBJ databases">
        <title>Genome sequencing of cyanobaciteial culture collection at National Institute for Environmental Studies (NIES).</title>
        <authorList>
            <person name="Hirose Y."/>
            <person name="Shimura Y."/>
            <person name="Fujisawa T."/>
            <person name="Nakamura Y."/>
            <person name="Kawachi M."/>
        </authorList>
    </citation>
    <scope>NUCLEOTIDE SEQUENCE [LARGE SCALE GENOMIC DNA]</scope>
    <source>
        <strain evidence="4 5">NIES-267</strain>
    </source>
</reference>
<comment type="caution">
    <text evidence="2">Lacks conserved residue(s) required for the propagation of feature annotation.</text>
</comment>
<name>A0A1Z4LRK8_9CYAN</name>
<dbReference type="AlphaFoldDB" id="A0A1Z4LRK8"/>
<dbReference type="GO" id="GO:0000160">
    <property type="term" value="P:phosphorelay signal transduction system"/>
    <property type="evidence" value="ECO:0007669"/>
    <property type="project" value="InterPro"/>
</dbReference>
<dbReference type="InterPro" id="IPR011006">
    <property type="entry name" value="CheY-like_superfamily"/>
</dbReference>
<feature type="domain" description="Response regulatory" evidence="3">
    <location>
        <begin position="39"/>
        <end position="153"/>
    </location>
</feature>
<dbReference type="Proteomes" id="UP000218418">
    <property type="component" value="Chromosome"/>
</dbReference>
<gene>
    <name evidence="4" type="ORF">NIES267_33410</name>
</gene>
<keyword evidence="5" id="KW-1185">Reference proteome</keyword>
<sequence>MVYSACIQKRHENCISRFFSTNISNYLRKRLSLFPENSVVLVVDNDADNLLLTKQIVKLLGFSPITAKDGESALKMIEQYQPALVLLEVMLPEIDGINVALHLRENNNLVPVIALTSLPGDMFRDQALMAGCNGYIEKPFQIEYLETAIKQLLFLPSVTLSYQK</sequence>
<evidence type="ECO:0000259" key="3">
    <source>
        <dbReference type="PROSITE" id="PS50110"/>
    </source>
</evidence>
<dbReference type="InterPro" id="IPR050595">
    <property type="entry name" value="Bact_response_regulator"/>
</dbReference>